<evidence type="ECO:0000313" key="4">
    <source>
        <dbReference type="Proteomes" id="UP000674179"/>
    </source>
</evidence>
<dbReference type="GO" id="GO:0005968">
    <property type="term" value="C:Rab-protein geranylgeranyltransferase complex"/>
    <property type="evidence" value="ECO:0007669"/>
    <property type="project" value="TreeGrafter"/>
</dbReference>
<dbReference type="GeneID" id="94173924"/>
<keyword evidence="4" id="KW-1185">Reference proteome</keyword>
<feature type="region of interest" description="Disordered" evidence="2">
    <location>
        <begin position="949"/>
        <end position="974"/>
    </location>
</feature>
<dbReference type="RefSeq" id="XP_067694408.1">
    <property type="nucleotide sequence ID" value="XM_067838414.1"/>
</dbReference>
<dbReference type="InterPro" id="IPR029063">
    <property type="entry name" value="SAM-dependent_MTases_sf"/>
</dbReference>
<feature type="compositionally biased region" description="Low complexity" evidence="2">
    <location>
        <begin position="965"/>
        <end position="974"/>
    </location>
</feature>
<comment type="caution">
    <text evidence="3">The sequence shown here is derived from an EMBL/GenBank/DDBJ whole genome shotgun (WGS) entry which is preliminary data.</text>
</comment>
<evidence type="ECO:0000256" key="2">
    <source>
        <dbReference type="SAM" id="MobiDB-lite"/>
    </source>
</evidence>
<dbReference type="AlphaFoldDB" id="A0A836HJZ5"/>
<dbReference type="GO" id="GO:0007264">
    <property type="term" value="P:small GTPase-mediated signal transduction"/>
    <property type="evidence" value="ECO:0007669"/>
    <property type="project" value="InterPro"/>
</dbReference>
<sequence length="1058" mass="114709">MPAAAAATAITEPHFAIMSDDEGFGDLFGGDDEAPEYPLQTLSISRQALAEEGATCDYFTPLLDRFDHITSAEMAAKDKALLSQRLARLAPPPLEVRYRDKRHSLWGHKLWNAAKYLVKRMDERMIDVRGKSVIELGAGLGVPTLAAYKNGARLCVVTDYPDADLLDVLALNVEANCAAGDIDADVKCELEAQARQQLSKGGDLDSVSADQLKAAISTRCYVEPLLWGNKEHIGKVMQYTTGGAGYDIVILSDILFNHMCNDDLADTLATLLAKSPCAAGYCVFSHHRAHKQLHDLEFFDKCVRRGLHYEQVDEEDYPLMFPEDRGPESVRQPVKCYRITRRYDDAGCGLDVGLSFDVVLQGTGMVQSILSAALARNGLKVLHCDGADHYAAAMATLDYPGFLQHLSRPSPFTASASSESNVLINRIVDDVPEARRRRYLFDVLPICYMARGPLLRQLVSSGMGRSLECQHVHRFLFLQHPTGATGDAATTTAMEVPLTRAGVFDTAAIGLFEKRRMMRFVKDVEASVAEELHAKAASPGDGPSVVSTSITAEAAAIFAREAQSNPQMTLTELLQRKYDLSGTVLDIISLMGMINVLPATQSVNAGDGQAAAPVQPPLVQSVDMVRDLLLSTGAFDGKSPYLATSYGAAELPQMMCRISAVWGGIFVLRRSLRGVVVDDAKETQYAVLSNGQWVPAKVIVTPTELVTANYLSYGVQDWYYDFLKEQEQGRTPLIPLSGRQCSAPAPAAASDQTKASNKDATDNATAASTSAAAAVRFSRVVLATKTAPLFSLATLQAAGVIEVDDARDYTAAAPIITALAREPQTRAVVWIVQQSCACDQAPARFTESDTTGGTVACDPCVVHFTADANELSQDQLRAYVMHYYTSTEKKERLYCVHHDDIVLAAAFTVDSHEVAQRGLVPCPVELPSETRWTHPYGWEEPVRLRRANESDRQHLLRSGTTGENATPSTSAPTPACSAAARAADLCRGSEHFHLVEVPTLLPNLLYDGHYVQQAERAYKRVLDALGLPAAATATSAAGREGGDEGALAYTFLKSVPLP</sequence>
<evidence type="ECO:0000313" key="3">
    <source>
        <dbReference type="EMBL" id="KAG5482718.1"/>
    </source>
</evidence>
<dbReference type="GO" id="GO:0005634">
    <property type="term" value="C:nucleus"/>
    <property type="evidence" value="ECO:0007669"/>
    <property type="project" value="TreeGrafter"/>
</dbReference>
<dbReference type="SUPFAM" id="SSF51905">
    <property type="entry name" value="FAD/NAD(P)-binding domain"/>
    <property type="match status" value="1"/>
</dbReference>
<dbReference type="GO" id="GO:0005092">
    <property type="term" value="F:GDP-dissociation inhibitor activity"/>
    <property type="evidence" value="ECO:0007669"/>
    <property type="project" value="InterPro"/>
</dbReference>
<dbReference type="GO" id="GO:0005829">
    <property type="term" value="C:cytosol"/>
    <property type="evidence" value="ECO:0007669"/>
    <property type="project" value="TreeGrafter"/>
</dbReference>
<comment type="similarity">
    <text evidence="1">Belongs to the Rab GDI family.</text>
</comment>
<dbReference type="InterPro" id="IPR036188">
    <property type="entry name" value="FAD/NAD-bd_sf"/>
</dbReference>
<gene>
    <name evidence="3" type="ORF">CUR178_06755</name>
</gene>
<reference evidence="3 4" key="1">
    <citation type="submission" date="2021-02" db="EMBL/GenBank/DDBJ databases">
        <title>Leishmania (Mundinia) enrietti genome sequencing and assembly.</title>
        <authorList>
            <person name="Almutairi H."/>
            <person name="Gatherer D."/>
        </authorList>
    </citation>
    <scope>NUCLEOTIDE SEQUENCE [LARGE SCALE GENOMIC DNA]</scope>
    <source>
        <strain evidence="3">CUR178</strain>
    </source>
</reference>
<dbReference type="Proteomes" id="UP000674179">
    <property type="component" value="Chromosome 15"/>
</dbReference>
<dbReference type="InterPro" id="IPR018203">
    <property type="entry name" value="GDP_dissociation_inhibitor"/>
</dbReference>
<dbReference type="OrthoDB" id="46564at2759"/>
<dbReference type="FunFam" id="3.40.50.150:FF:000654">
    <property type="entry name" value="Rab geranylgeranyl transferase component A, putative"/>
    <property type="match status" value="1"/>
</dbReference>
<dbReference type="Pfam" id="PF00996">
    <property type="entry name" value="GDI"/>
    <property type="match status" value="2"/>
</dbReference>
<dbReference type="PANTHER" id="PTHR11787:SF4">
    <property type="entry name" value="CHM, RAB ESCORT PROTEIN 1"/>
    <property type="match status" value="1"/>
</dbReference>
<proteinExistence type="inferred from homology"/>
<dbReference type="SUPFAM" id="SSF53335">
    <property type="entry name" value="S-adenosyl-L-methionine-dependent methyltransferases"/>
    <property type="match status" value="1"/>
</dbReference>
<protein>
    <recommendedName>
        <fullName evidence="5">Rab geranylgeranyl transferase component A</fullName>
    </recommendedName>
</protein>
<dbReference type="EMBL" id="JAFHKP010000015">
    <property type="protein sequence ID" value="KAG5482718.1"/>
    <property type="molecule type" value="Genomic_DNA"/>
</dbReference>
<evidence type="ECO:0000256" key="1">
    <source>
        <dbReference type="ARBA" id="ARBA00005593"/>
    </source>
</evidence>
<organism evidence="3 4">
    <name type="scientific">Leishmania enriettii</name>
    <dbReference type="NCBI Taxonomy" id="5663"/>
    <lineage>
        <taxon>Eukaryota</taxon>
        <taxon>Discoba</taxon>
        <taxon>Euglenozoa</taxon>
        <taxon>Kinetoplastea</taxon>
        <taxon>Metakinetoplastina</taxon>
        <taxon>Trypanosomatida</taxon>
        <taxon>Trypanosomatidae</taxon>
        <taxon>Leishmaniinae</taxon>
        <taxon>Leishmania</taxon>
    </lineage>
</organism>
<dbReference type="Gene3D" id="3.50.50.60">
    <property type="entry name" value="FAD/NAD(P)-binding domain"/>
    <property type="match status" value="2"/>
</dbReference>
<dbReference type="PANTHER" id="PTHR11787">
    <property type="entry name" value="RAB GDP-DISSOCIATION INHIBITOR"/>
    <property type="match status" value="1"/>
</dbReference>
<dbReference type="GO" id="GO:0016192">
    <property type="term" value="P:vesicle-mediated transport"/>
    <property type="evidence" value="ECO:0007669"/>
    <property type="project" value="TreeGrafter"/>
</dbReference>
<name>A0A836HJZ5_LEIEN</name>
<feature type="region of interest" description="Disordered" evidence="2">
    <location>
        <begin position="740"/>
        <end position="762"/>
    </location>
</feature>
<accession>A0A836HJZ5</accession>
<dbReference type="PRINTS" id="PR00891">
    <property type="entry name" value="RABGDIREP"/>
</dbReference>
<evidence type="ECO:0008006" key="5">
    <source>
        <dbReference type="Google" id="ProtNLM"/>
    </source>
</evidence>
<dbReference type="Pfam" id="PF10294">
    <property type="entry name" value="Methyltransf_16"/>
    <property type="match status" value="1"/>
</dbReference>
<dbReference type="InterPro" id="IPR019410">
    <property type="entry name" value="Methyltransf_16"/>
</dbReference>
<dbReference type="KEGG" id="lenr:94173924"/>
<dbReference type="Gene3D" id="3.40.50.150">
    <property type="entry name" value="Vaccinia Virus protein VP39"/>
    <property type="match status" value="1"/>
</dbReference>